<feature type="transmembrane region" description="Helical" evidence="1">
    <location>
        <begin position="110"/>
        <end position="133"/>
    </location>
</feature>
<dbReference type="EMBL" id="FRDL01000005">
    <property type="protein sequence ID" value="SHN68337.1"/>
    <property type="molecule type" value="Genomic_DNA"/>
</dbReference>
<proteinExistence type="predicted"/>
<organism evidence="2 3">
    <name type="scientific">Oceanicella actignis</name>
    <dbReference type="NCBI Taxonomy" id="1189325"/>
    <lineage>
        <taxon>Bacteria</taxon>
        <taxon>Pseudomonadati</taxon>
        <taxon>Pseudomonadota</taxon>
        <taxon>Alphaproteobacteria</taxon>
        <taxon>Rhodobacterales</taxon>
        <taxon>Paracoccaceae</taxon>
        <taxon>Oceanicella</taxon>
    </lineage>
</organism>
<feature type="transmembrane region" description="Helical" evidence="1">
    <location>
        <begin position="336"/>
        <end position="356"/>
    </location>
</feature>
<feature type="transmembrane region" description="Helical" evidence="1">
    <location>
        <begin position="305"/>
        <end position="324"/>
    </location>
</feature>
<evidence type="ECO:0000256" key="1">
    <source>
        <dbReference type="SAM" id="Phobius"/>
    </source>
</evidence>
<feature type="transmembrane region" description="Helical" evidence="1">
    <location>
        <begin position="145"/>
        <end position="163"/>
    </location>
</feature>
<feature type="transmembrane region" description="Helical" evidence="1">
    <location>
        <begin position="21"/>
        <end position="43"/>
    </location>
</feature>
<feature type="transmembrane region" description="Helical" evidence="1">
    <location>
        <begin position="362"/>
        <end position="386"/>
    </location>
</feature>
<evidence type="ECO:0000313" key="3">
    <source>
        <dbReference type="Proteomes" id="UP000184066"/>
    </source>
</evidence>
<keyword evidence="3" id="KW-1185">Reference proteome</keyword>
<feature type="transmembrane region" description="Helical" evidence="1">
    <location>
        <begin position="63"/>
        <end position="80"/>
    </location>
</feature>
<keyword evidence="1" id="KW-0812">Transmembrane</keyword>
<dbReference type="Pfam" id="PF05940">
    <property type="entry name" value="NnrS"/>
    <property type="match status" value="1"/>
</dbReference>
<dbReference type="OrthoDB" id="9770040at2"/>
<gene>
    <name evidence="2" type="ORF">SAMN05216200_105215</name>
</gene>
<dbReference type="STRING" id="1189325.SAMN04488119_105217"/>
<dbReference type="AlphaFoldDB" id="A0A1M7TCE7"/>
<feature type="transmembrane region" description="Helical" evidence="1">
    <location>
        <begin position="270"/>
        <end position="293"/>
    </location>
</feature>
<keyword evidence="1" id="KW-1133">Transmembrane helix</keyword>
<dbReference type="InterPro" id="IPR010266">
    <property type="entry name" value="NnrS"/>
</dbReference>
<keyword evidence="1" id="KW-0472">Membrane</keyword>
<protein>
    <submittedName>
        <fullName evidence="2">Uncharacterized protein involved in response to NO</fullName>
    </submittedName>
</protein>
<name>A0A1M7TCE7_9RHOB</name>
<feature type="transmembrane region" description="Helical" evidence="1">
    <location>
        <begin position="175"/>
        <end position="196"/>
    </location>
</feature>
<dbReference type="Proteomes" id="UP000184066">
    <property type="component" value="Unassembled WGS sequence"/>
</dbReference>
<dbReference type="RefSeq" id="WP_072747402.1">
    <property type="nucleotide sequence ID" value="NZ_FOHL01000005.1"/>
</dbReference>
<sequence>MSGSAARMRAWKGPAVLSYGFRPFFLSAGIWAALAMALWVAMLTGREPLPIGLDPVSWHAHEMMFGYLGAVMAGFLLTAVPNWTGRLPVTGWPLAALAGLWLAGRAAMALGAPAALAAAADLSLGAALLVFLAREILAGRNWRNLPVLALLGLWAAGNALFHLEAARGGFPAQGPGLRLGLAAAVMLIALIGGRIVPSFTRNWLVRRGESRLPAPMGRGDAVALSLAALALGAWTAAPDAQATAAALAAAGAAHLWRMSRWRGARCRAEALVWVLHAAYAFVPLGFAAMAAGIAAPQAMAAAQHVWMAGAVGLMTLAVMTRASLGHGGRPLHAGRPVAALYWAVIVAVAARLAGGLAPEQAWLLHLAAGAWIAAFAGFAIIFWPILTRPRPDAAAA</sequence>
<accession>A0A1M7TCE7</accession>
<evidence type="ECO:0000313" key="2">
    <source>
        <dbReference type="EMBL" id="SHN68337.1"/>
    </source>
</evidence>
<feature type="transmembrane region" description="Helical" evidence="1">
    <location>
        <begin position="87"/>
        <end position="104"/>
    </location>
</feature>
<reference evidence="2 3" key="1">
    <citation type="submission" date="2016-12" db="EMBL/GenBank/DDBJ databases">
        <authorList>
            <person name="Song W.-J."/>
            <person name="Kurnit D.M."/>
        </authorList>
    </citation>
    <scope>NUCLEOTIDE SEQUENCE [LARGE SCALE GENOMIC DNA]</scope>
    <source>
        <strain evidence="2 3">CGMCC 1.10808</strain>
    </source>
</reference>